<keyword evidence="9" id="KW-1185">Reference proteome</keyword>
<proteinExistence type="inferred from homology"/>
<dbReference type="GO" id="GO:0006623">
    <property type="term" value="P:protein targeting to vacuole"/>
    <property type="evidence" value="ECO:0007669"/>
    <property type="project" value="TreeGrafter"/>
</dbReference>
<evidence type="ECO:0000313" key="8">
    <source>
        <dbReference type="EMBL" id="ORY65635.1"/>
    </source>
</evidence>
<dbReference type="PROSITE" id="PS51314">
    <property type="entry name" value="VPS37_C"/>
    <property type="match status" value="1"/>
</dbReference>
<dbReference type="PANTHER" id="PTHR13678">
    <property type="entry name" value="VACUOLAR PROTEIN SORTING-ASSOCIATED PROTEIN 37"/>
    <property type="match status" value="1"/>
</dbReference>
<comment type="subcellular location">
    <subcellularLocation>
        <location evidence="1">Endosome</location>
    </subcellularLocation>
</comment>
<sequence length="210" mass="23627">MTTPSSPIDSPCSLSAPIFPFTAPSTTTTLPTAPTPHQPPINDALTRDFPQLAGLSQEDLTMLLEDEATFDAYFNTMPQALELHQAYQQRLKSNIALAEKNESMRPALESLRLETSNLFTQAQDLKTRWSLLEAAQADAFKRFSPATQLSRLRSATTLQESLSEQLANAFHDGNGDDESFARQYREVRKVFHRRALALDKWEKGKVVWRT</sequence>
<evidence type="ECO:0000259" key="7">
    <source>
        <dbReference type="PROSITE" id="PS51314"/>
    </source>
</evidence>
<dbReference type="Proteomes" id="UP000193467">
    <property type="component" value="Unassembled WGS sequence"/>
</dbReference>
<evidence type="ECO:0000256" key="2">
    <source>
        <dbReference type="ARBA" id="ARBA00007617"/>
    </source>
</evidence>
<evidence type="ECO:0000256" key="4">
    <source>
        <dbReference type="ARBA" id="ARBA00022753"/>
    </source>
</evidence>
<keyword evidence="3 6" id="KW-0813">Transport</keyword>
<name>A0A1Y2E440_9BASI</name>
<dbReference type="OrthoDB" id="10260857at2759"/>
<evidence type="ECO:0000256" key="3">
    <source>
        <dbReference type="ARBA" id="ARBA00022448"/>
    </source>
</evidence>
<dbReference type="SUPFAM" id="SSF140111">
    <property type="entry name" value="Endosomal sorting complex assembly domain"/>
    <property type="match status" value="1"/>
</dbReference>
<organism evidence="8 9">
    <name type="scientific">Leucosporidium creatinivorum</name>
    <dbReference type="NCBI Taxonomy" id="106004"/>
    <lineage>
        <taxon>Eukaryota</taxon>
        <taxon>Fungi</taxon>
        <taxon>Dikarya</taxon>
        <taxon>Basidiomycota</taxon>
        <taxon>Pucciniomycotina</taxon>
        <taxon>Microbotryomycetes</taxon>
        <taxon>Leucosporidiales</taxon>
        <taxon>Leucosporidium</taxon>
    </lineage>
</organism>
<comment type="similarity">
    <text evidence="2">Belongs to the VPS37 family.</text>
</comment>
<evidence type="ECO:0000313" key="9">
    <source>
        <dbReference type="Proteomes" id="UP000193467"/>
    </source>
</evidence>
<dbReference type="InterPro" id="IPR009851">
    <property type="entry name" value="Mod_r"/>
</dbReference>
<gene>
    <name evidence="8" type="ORF">BCR35DRAFT_308570</name>
</gene>
<dbReference type="STRING" id="106004.A0A1Y2E440"/>
<dbReference type="GO" id="GO:0043162">
    <property type="term" value="P:ubiquitin-dependent protein catabolic process via the multivesicular body sorting pathway"/>
    <property type="evidence" value="ECO:0007669"/>
    <property type="project" value="UniProtKB-ARBA"/>
</dbReference>
<dbReference type="PANTHER" id="PTHR13678:SF2">
    <property type="entry name" value="VACUOLAR PROTEIN SORTING-ASSOCIATED PROTEIN 37A"/>
    <property type="match status" value="1"/>
</dbReference>
<dbReference type="InterPro" id="IPR037202">
    <property type="entry name" value="ESCRT_assembly_dom"/>
</dbReference>
<reference evidence="8 9" key="1">
    <citation type="submission" date="2016-07" db="EMBL/GenBank/DDBJ databases">
        <title>Pervasive Adenine N6-methylation of Active Genes in Fungi.</title>
        <authorList>
            <consortium name="DOE Joint Genome Institute"/>
            <person name="Mondo S.J."/>
            <person name="Dannebaum R.O."/>
            <person name="Kuo R.C."/>
            <person name="Labutti K."/>
            <person name="Haridas S."/>
            <person name="Kuo A."/>
            <person name="Salamov A."/>
            <person name="Ahrendt S.R."/>
            <person name="Lipzen A."/>
            <person name="Sullivan W."/>
            <person name="Andreopoulos W.B."/>
            <person name="Clum A."/>
            <person name="Lindquist E."/>
            <person name="Daum C."/>
            <person name="Ramamoorthy G.K."/>
            <person name="Gryganskyi A."/>
            <person name="Culley D."/>
            <person name="Magnuson J.K."/>
            <person name="James T.Y."/>
            <person name="O'Malley M.A."/>
            <person name="Stajich J.E."/>
            <person name="Spatafora J.W."/>
            <person name="Visel A."/>
            <person name="Grigoriev I.V."/>
        </authorList>
    </citation>
    <scope>NUCLEOTIDE SEQUENCE [LARGE SCALE GENOMIC DNA]</scope>
    <source>
        <strain evidence="8 9">62-1032</strain>
    </source>
</reference>
<dbReference type="Gene3D" id="1.10.287.660">
    <property type="entry name" value="Helix hairpin bin"/>
    <property type="match status" value="1"/>
</dbReference>
<dbReference type="Pfam" id="PF07200">
    <property type="entry name" value="Mod_r"/>
    <property type="match status" value="1"/>
</dbReference>
<keyword evidence="5 6" id="KW-0653">Protein transport</keyword>
<dbReference type="InParanoid" id="A0A1Y2E440"/>
<evidence type="ECO:0000256" key="1">
    <source>
        <dbReference type="ARBA" id="ARBA00004177"/>
    </source>
</evidence>
<feature type="domain" description="VPS37 C-terminal" evidence="7">
    <location>
        <begin position="126"/>
        <end position="210"/>
    </location>
</feature>
<evidence type="ECO:0000256" key="6">
    <source>
        <dbReference type="PROSITE-ProRule" id="PRU00646"/>
    </source>
</evidence>
<dbReference type="InterPro" id="IPR029012">
    <property type="entry name" value="Helix_hairpin_bin_sf"/>
</dbReference>
<accession>A0A1Y2E440</accession>
<dbReference type="GO" id="GO:0000813">
    <property type="term" value="C:ESCRT I complex"/>
    <property type="evidence" value="ECO:0007669"/>
    <property type="project" value="TreeGrafter"/>
</dbReference>
<dbReference type="GO" id="GO:0006612">
    <property type="term" value="P:protein targeting to membrane"/>
    <property type="evidence" value="ECO:0007669"/>
    <property type="project" value="TreeGrafter"/>
</dbReference>
<comment type="caution">
    <text evidence="8">The sequence shown here is derived from an EMBL/GenBank/DDBJ whole genome shotgun (WGS) entry which is preliminary data.</text>
</comment>
<keyword evidence="4" id="KW-0967">Endosome</keyword>
<evidence type="ECO:0000256" key="5">
    <source>
        <dbReference type="ARBA" id="ARBA00022927"/>
    </source>
</evidence>
<dbReference type="AlphaFoldDB" id="A0A1Y2E440"/>
<dbReference type="EMBL" id="MCGR01000064">
    <property type="protein sequence ID" value="ORY65635.1"/>
    <property type="molecule type" value="Genomic_DNA"/>
</dbReference>
<protein>
    <recommendedName>
        <fullName evidence="7">VPS37 C-terminal domain-containing protein</fullName>
    </recommendedName>
</protein>